<protein>
    <recommendedName>
        <fullName evidence="4">VPLPA-CTERM sorting domain-containing protein</fullName>
    </recommendedName>
</protein>
<accession>A0ABN6RSE6</accession>
<dbReference type="Proteomes" id="UP001061361">
    <property type="component" value="Chromosome"/>
</dbReference>
<reference evidence="2" key="1">
    <citation type="submission" date="2022-08" db="EMBL/GenBank/DDBJ databases">
        <title>Genome Sequence of the sulphate-reducing bacterium, Pseudodesulfovibrio portus JCM14722.</title>
        <authorList>
            <person name="Kondo R."/>
            <person name="Kataoka T."/>
        </authorList>
    </citation>
    <scope>NUCLEOTIDE SEQUENCE</scope>
    <source>
        <strain evidence="2">JCM 14722</strain>
    </source>
</reference>
<keyword evidence="3" id="KW-1185">Reference proteome</keyword>
<evidence type="ECO:0000313" key="2">
    <source>
        <dbReference type="EMBL" id="BDQ34024.1"/>
    </source>
</evidence>
<evidence type="ECO:0008006" key="4">
    <source>
        <dbReference type="Google" id="ProtNLM"/>
    </source>
</evidence>
<dbReference type="EMBL" id="AP026708">
    <property type="protein sequence ID" value="BDQ34024.1"/>
    <property type="molecule type" value="Genomic_DNA"/>
</dbReference>
<proteinExistence type="predicted"/>
<feature type="transmembrane region" description="Helical" evidence="1">
    <location>
        <begin position="92"/>
        <end position="114"/>
    </location>
</feature>
<sequence length="150" mass="15504">MDGTYIGAGSVVTGFGTMNINNYTAVIGADPSQYAVDYTNAYLPSADDLPLGDLASDGFTVWLSAPSVISFSGNLTEFTGTGTLSFFDLDPVLGYMTAVLSASGISSLFGTFAADATLYKQAATPIPGAIWLLGSGVIGLVGLRRRARRA</sequence>
<gene>
    <name evidence="2" type="ORF">JCM14722_15660</name>
</gene>
<dbReference type="RefSeq" id="WP_264984070.1">
    <property type="nucleotide sequence ID" value="NZ_AP026708.1"/>
</dbReference>
<feature type="transmembrane region" description="Helical" evidence="1">
    <location>
        <begin position="126"/>
        <end position="143"/>
    </location>
</feature>
<keyword evidence="1" id="KW-0812">Transmembrane</keyword>
<keyword evidence="1" id="KW-1133">Transmembrane helix</keyword>
<keyword evidence="1" id="KW-0472">Membrane</keyword>
<evidence type="ECO:0000313" key="3">
    <source>
        <dbReference type="Proteomes" id="UP001061361"/>
    </source>
</evidence>
<name>A0ABN6RSE6_9BACT</name>
<evidence type="ECO:0000256" key="1">
    <source>
        <dbReference type="SAM" id="Phobius"/>
    </source>
</evidence>
<organism evidence="2 3">
    <name type="scientific">Pseudodesulfovibrio portus</name>
    <dbReference type="NCBI Taxonomy" id="231439"/>
    <lineage>
        <taxon>Bacteria</taxon>
        <taxon>Pseudomonadati</taxon>
        <taxon>Thermodesulfobacteriota</taxon>
        <taxon>Desulfovibrionia</taxon>
        <taxon>Desulfovibrionales</taxon>
        <taxon>Desulfovibrionaceae</taxon>
    </lineage>
</organism>